<keyword evidence="10 17" id="KW-0418">Kinase</keyword>
<keyword evidence="11" id="KW-0067">ATP-binding</keyword>
<dbReference type="InterPro" id="IPR004399">
    <property type="entry name" value="HMP/HMP-P_kinase_dom"/>
</dbReference>
<dbReference type="InterPro" id="IPR013749">
    <property type="entry name" value="PM/HMP-P_kinase-1"/>
</dbReference>
<sequence>MTFTNDLPKGSTTQVPCALTIAGTDPSGGAGIQADLKTFQELKTYGMSVITSVVAQNTTGVQAVHHIPIEMIEQQLNSVFSDMPIHAFKTGMIANEDIMKVIAEKISGQDISYVMDPVMVATSGDPLIAKNARYFLRQNLLPLTSLVTPNIPEAEYLTGETIDTVEAMKDAAVKIVEVFGAGAALVKGGHMEGEAVDFLYDGSNLHTFSAKRIHTKNTHGTGCTYSAAITAYLSQGVSLIDAVGKAKDFVTAAIQHSFSLGAGSGPTNHWATREESVKL</sequence>
<gene>
    <name evidence="17" type="primary">thiD</name>
    <name evidence="17" type="ORF">CIL05_05145</name>
</gene>
<evidence type="ECO:0000256" key="10">
    <source>
        <dbReference type="ARBA" id="ARBA00022777"/>
    </source>
</evidence>
<evidence type="ECO:0000256" key="11">
    <source>
        <dbReference type="ARBA" id="ARBA00022840"/>
    </source>
</evidence>
<evidence type="ECO:0000256" key="14">
    <source>
        <dbReference type="ARBA" id="ARBA00042102"/>
    </source>
</evidence>
<dbReference type="EC" id="2.7.4.7" evidence="6"/>
<accession>A0A2A2IG19</accession>
<dbReference type="InterPro" id="IPR029056">
    <property type="entry name" value="Ribokinase-like"/>
</dbReference>
<evidence type="ECO:0000313" key="18">
    <source>
        <dbReference type="Proteomes" id="UP000218887"/>
    </source>
</evidence>
<dbReference type="EC" id="2.7.1.49" evidence="5"/>
<dbReference type="Pfam" id="PF08543">
    <property type="entry name" value="Phos_pyr_kin"/>
    <property type="match status" value="1"/>
</dbReference>
<comment type="similarity">
    <text evidence="4">Belongs to the ThiD family.</text>
</comment>
<protein>
    <recommendedName>
        <fullName evidence="7">Hydroxymethylpyrimidine/phosphomethylpyrimidine kinase</fullName>
        <ecNumber evidence="5">2.7.1.49</ecNumber>
        <ecNumber evidence="6">2.7.4.7</ecNumber>
    </recommendedName>
    <alternativeName>
        <fullName evidence="14">Hydroxymethylpyrimidine kinase</fullName>
    </alternativeName>
    <alternativeName>
        <fullName evidence="15">Hydroxymethylpyrimidine phosphate kinase</fullName>
    </alternativeName>
</protein>
<proteinExistence type="inferred from homology"/>
<reference evidence="17 18" key="1">
    <citation type="submission" date="2017-08" db="EMBL/GenBank/DDBJ databases">
        <title>Virgibacillus indicus sp. nov. and Virgibacillus profoundi sp. nov, two moderately halophilic bacteria isolated from marine sediment by using the Microfluidic Streak Plate.</title>
        <authorList>
            <person name="Xu B."/>
            <person name="Hu B."/>
            <person name="Wang J."/>
            <person name="Zhu Y."/>
            <person name="Huang L."/>
            <person name="Du W."/>
            <person name="Huang Y."/>
        </authorList>
    </citation>
    <scope>NUCLEOTIDE SEQUENCE [LARGE SCALE GENOMIC DNA]</scope>
    <source>
        <strain evidence="17 18">IO3-P3-H5</strain>
    </source>
</reference>
<evidence type="ECO:0000256" key="5">
    <source>
        <dbReference type="ARBA" id="ARBA00012135"/>
    </source>
</evidence>
<evidence type="ECO:0000256" key="8">
    <source>
        <dbReference type="ARBA" id="ARBA00022679"/>
    </source>
</evidence>
<dbReference type="GO" id="GO:0005829">
    <property type="term" value="C:cytosol"/>
    <property type="evidence" value="ECO:0007669"/>
    <property type="project" value="TreeGrafter"/>
</dbReference>
<keyword evidence="12" id="KW-0784">Thiamine biosynthesis</keyword>
<organism evidence="17 18">
    <name type="scientific">Virgibacillus profundi</name>
    <dbReference type="NCBI Taxonomy" id="2024555"/>
    <lineage>
        <taxon>Bacteria</taxon>
        <taxon>Bacillati</taxon>
        <taxon>Bacillota</taxon>
        <taxon>Bacilli</taxon>
        <taxon>Bacillales</taxon>
        <taxon>Bacillaceae</taxon>
        <taxon>Virgibacillus</taxon>
    </lineage>
</organism>
<comment type="pathway">
    <text evidence="13">Cofactor biosynthesis; thiamine diphosphate biosynthesis; 4-amino-2-methyl-5-diphosphomethylpyrimidine from 5-amino-1-(5-phospho-D-ribosyl)imidazole: step 2/3.</text>
</comment>
<dbReference type="PANTHER" id="PTHR20858:SF17">
    <property type="entry name" value="HYDROXYMETHYLPYRIMIDINE_PHOSPHOMETHYLPYRIMIDINE KINASE THI20-RELATED"/>
    <property type="match status" value="1"/>
</dbReference>
<comment type="catalytic activity">
    <reaction evidence="1">
        <text>4-amino-5-hydroxymethyl-2-methylpyrimidine + ATP = 4-amino-2-methyl-5-(phosphooxymethyl)pyrimidine + ADP + H(+)</text>
        <dbReference type="Rhea" id="RHEA:23096"/>
        <dbReference type="ChEBI" id="CHEBI:15378"/>
        <dbReference type="ChEBI" id="CHEBI:16892"/>
        <dbReference type="ChEBI" id="CHEBI:30616"/>
        <dbReference type="ChEBI" id="CHEBI:58354"/>
        <dbReference type="ChEBI" id="CHEBI:456216"/>
        <dbReference type="EC" id="2.7.1.49"/>
    </reaction>
</comment>
<comment type="pathway">
    <text evidence="3">Cofactor biosynthesis; thiamine diphosphate biosynthesis; 4-amino-2-methyl-5-diphosphomethylpyrimidine from 5-amino-1-(5-phospho-D-ribosyl)imidazole: step 3/3.</text>
</comment>
<evidence type="ECO:0000256" key="12">
    <source>
        <dbReference type="ARBA" id="ARBA00022977"/>
    </source>
</evidence>
<keyword evidence="9" id="KW-0547">Nucleotide-binding</keyword>
<evidence type="ECO:0000256" key="4">
    <source>
        <dbReference type="ARBA" id="ARBA00009879"/>
    </source>
</evidence>
<dbReference type="NCBIfam" id="TIGR00097">
    <property type="entry name" value="HMP-P_kinase"/>
    <property type="match status" value="1"/>
</dbReference>
<dbReference type="PANTHER" id="PTHR20858">
    <property type="entry name" value="PHOSPHOMETHYLPYRIMIDINE KINASE"/>
    <property type="match status" value="1"/>
</dbReference>
<dbReference type="Proteomes" id="UP000218887">
    <property type="component" value="Unassembled WGS sequence"/>
</dbReference>
<dbReference type="OrthoDB" id="9810880at2"/>
<comment type="caution">
    <text evidence="17">The sequence shown here is derived from an EMBL/GenBank/DDBJ whole genome shotgun (WGS) entry which is preliminary data.</text>
</comment>
<evidence type="ECO:0000256" key="1">
    <source>
        <dbReference type="ARBA" id="ARBA00000151"/>
    </source>
</evidence>
<evidence type="ECO:0000313" key="17">
    <source>
        <dbReference type="EMBL" id="PAV30492.1"/>
    </source>
</evidence>
<evidence type="ECO:0000259" key="16">
    <source>
        <dbReference type="Pfam" id="PF08543"/>
    </source>
</evidence>
<dbReference type="AlphaFoldDB" id="A0A2A2IG19"/>
<feature type="domain" description="Pyridoxamine kinase/Phosphomethylpyrimidine kinase" evidence="16">
    <location>
        <begin position="25"/>
        <end position="268"/>
    </location>
</feature>
<keyword evidence="18" id="KW-1185">Reference proteome</keyword>
<dbReference type="GO" id="GO:0008902">
    <property type="term" value="F:hydroxymethylpyrimidine kinase activity"/>
    <property type="evidence" value="ECO:0007669"/>
    <property type="project" value="UniProtKB-EC"/>
</dbReference>
<evidence type="ECO:0000256" key="9">
    <source>
        <dbReference type="ARBA" id="ARBA00022741"/>
    </source>
</evidence>
<evidence type="ECO:0000256" key="7">
    <source>
        <dbReference type="ARBA" id="ARBA00019161"/>
    </source>
</evidence>
<evidence type="ECO:0000256" key="6">
    <source>
        <dbReference type="ARBA" id="ARBA00012963"/>
    </source>
</evidence>
<evidence type="ECO:0000256" key="13">
    <source>
        <dbReference type="ARBA" id="ARBA00037917"/>
    </source>
</evidence>
<dbReference type="GO" id="GO:0009228">
    <property type="term" value="P:thiamine biosynthetic process"/>
    <property type="evidence" value="ECO:0007669"/>
    <property type="project" value="UniProtKB-KW"/>
</dbReference>
<evidence type="ECO:0000256" key="3">
    <source>
        <dbReference type="ARBA" id="ARBA00004769"/>
    </source>
</evidence>
<dbReference type="CDD" id="cd01169">
    <property type="entry name" value="HMPP_kinase"/>
    <property type="match status" value="1"/>
</dbReference>
<name>A0A2A2IG19_9BACI</name>
<evidence type="ECO:0000256" key="15">
    <source>
        <dbReference type="ARBA" id="ARBA00043176"/>
    </source>
</evidence>
<dbReference type="EMBL" id="NPOA01000003">
    <property type="protein sequence ID" value="PAV30492.1"/>
    <property type="molecule type" value="Genomic_DNA"/>
</dbReference>
<dbReference type="SUPFAM" id="SSF53613">
    <property type="entry name" value="Ribokinase-like"/>
    <property type="match status" value="1"/>
</dbReference>
<comment type="catalytic activity">
    <reaction evidence="2">
        <text>4-amino-2-methyl-5-(phosphooxymethyl)pyrimidine + ATP = 4-amino-2-methyl-5-(diphosphooxymethyl)pyrimidine + ADP</text>
        <dbReference type="Rhea" id="RHEA:19893"/>
        <dbReference type="ChEBI" id="CHEBI:30616"/>
        <dbReference type="ChEBI" id="CHEBI:57841"/>
        <dbReference type="ChEBI" id="CHEBI:58354"/>
        <dbReference type="ChEBI" id="CHEBI:456216"/>
        <dbReference type="EC" id="2.7.4.7"/>
    </reaction>
</comment>
<dbReference type="FunFam" id="3.40.1190.20:FF:000003">
    <property type="entry name" value="Phosphomethylpyrimidine kinase ThiD"/>
    <property type="match status" value="1"/>
</dbReference>
<dbReference type="GO" id="GO:0008972">
    <property type="term" value="F:phosphomethylpyrimidine kinase activity"/>
    <property type="evidence" value="ECO:0007669"/>
    <property type="project" value="UniProtKB-EC"/>
</dbReference>
<dbReference type="Gene3D" id="3.40.1190.20">
    <property type="match status" value="1"/>
</dbReference>
<dbReference type="GO" id="GO:0005524">
    <property type="term" value="F:ATP binding"/>
    <property type="evidence" value="ECO:0007669"/>
    <property type="project" value="UniProtKB-KW"/>
</dbReference>
<keyword evidence="8" id="KW-0808">Transferase</keyword>
<evidence type="ECO:0000256" key="2">
    <source>
        <dbReference type="ARBA" id="ARBA00000565"/>
    </source>
</evidence>
<dbReference type="RefSeq" id="WP_095654458.1">
    <property type="nucleotide sequence ID" value="NZ_NPOA01000003.1"/>
</dbReference>